<dbReference type="InterPro" id="IPR013517">
    <property type="entry name" value="FG-GAP"/>
</dbReference>
<comment type="caution">
    <text evidence="3">The sequence shown here is derived from an EMBL/GenBank/DDBJ whole genome shotgun (WGS) entry which is preliminary data.</text>
</comment>
<evidence type="ECO:0000259" key="2">
    <source>
        <dbReference type="Pfam" id="PF07593"/>
    </source>
</evidence>
<dbReference type="Proteomes" id="UP001596091">
    <property type="component" value="Unassembled WGS sequence"/>
</dbReference>
<dbReference type="EMBL" id="JBHSPH010000019">
    <property type="protein sequence ID" value="MFC5865370.1"/>
    <property type="molecule type" value="Genomic_DNA"/>
</dbReference>
<keyword evidence="4" id="KW-1185">Reference proteome</keyword>
<gene>
    <name evidence="3" type="ORF">ACFPT7_23905</name>
</gene>
<name>A0ABW1EM69_9BACT</name>
<protein>
    <submittedName>
        <fullName evidence="3">CRTAC1 family protein</fullName>
    </submittedName>
</protein>
<keyword evidence="1" id="KW-0732">Signal</keyword>
<dbReference type="PANTHER" id="PTHR16026:SF0">
    <property type="entry name" value="CARTILAGE ACIDIC PROTEIN 1"/>
    <property type="match status" value="1"/>
</dbReference>
<evidence type="ECO:0000313" key="3">
    <source>
        <dbReference type="EMBL" id="MFC5865370.1"/>
    </source>
</evidence>
<reference evidence="4" key="1">
    <citation type="journal article" date="2019" name="Int. J. Syst. Evol. Microbiol.">
        <title>The Global Catalogue of Microorganisms (GCM) 10K type strain sequencing project: providing services to taxonomists for standard genome sequencing and annotation.</title>
        <authorList>
            <consortium name="The Broad Institute Genomics Platform"/>
            <consortium name="The Broad Institute Genome Sequencing Center for Infectious Disease"/>
            <person name="Wu L."/>
            <person name="Ma J."/>
        </authorList>
    </citation>
    <scope>NUCLEOTIDE SEQUENCE [LARGE SCALE GENOMIC DNA]</scope>
    <source>
        <strain evidence="4">JCM 4087</strain>
    </source>
</reference>
<dbReference type="Pfam" id="PF07593">
    <property type="entry name" value="UnbV_ASPIC"/>
    <property type="match status" value="1"/>
</dbReference>
<dbReference type="PANTHER" id="PTHR16026">
    <property type="entry name" value="CARTILAGE ACIDIC PROTEIN 1"/>
    <property type="match status" value="1"/>
</dbReference>
<proteinExistence type="predicted"/>
<evidence type="ECO:0000256" key="1">
    <source>
        <dbReference type="ARBA" id="ARBA00022729"/>
    </source>
</evidence>
<dbReference type="InterPro" id="IPR027039">
    <property type="entry name" value="Crtac1"/>
</dbReference>
<sequence length="569" mass="62961">MNRFRTARLTRRRFVSQMIASTLLLSERQLFALPDETRFPFVVVPPQASGIKWMHTAGKSPEKYLPESSGPGCAFLDYDNDGWMDIYLVNSGKCDFYKPSSPLRNALYRNNRDGTFTDVTEKAGVGGGGYGQGVAVGDYDNDGLPDLYVTQYGRSILYHNNGDGTFTDVTQKAGVAAPGWSSSAVWFDYDNDGLLDLFVCRFVDFSKELNKPCGIHEDGLRHYCIPTVYTPMPSWLFHNNGDGTFTDVSKESGIASQLGKAWGVVATDINNDGLMDLFVGNDTVRNFLFRNRGKGKFDEIGEIAGIAYSADGRARSGMGVDSADYDQDGFMDLFVANLDRQQYSIYHNNHDETFDDNGRQTGIADATYLMSGWGLKFFDFDNDGNLDLFLANGNPDDLIDRIHSQVTYEERPLLFQGTGKGLRNISQQSGPIFERPLAARGLAIGDYNNDGAIDVLLGVNDGAPVLLRNAAGSQNHWLGIKLVGTRSNRDAVGARITYQAQDLKQSRMKVGGGSYLSSHDPRMVLGIGKRAKLDWVEIKWPLPGGKTERFTDLPIDRYITIVEGQGKWT</sequence>
<accession>A0ABW1EM69</accession>
<feature type="domain" description="ASPIC/UnbV" evidence="2">
    <location>
        <begin position="491"/>
        <end position="560"/>
    </location>
</feature>
<evidence type="ECO:0000313" key="4">
    <source>
        <dbReference type="Proteomes" id="UP001596091"/>
    </source>
</evidence>
<dbReference type="Gene3D" id="2.130.10.130">
    <property type="entry name" value="Integrin alpha, N-terminal"/>
    <property type="match status" value="2"/>
</dbReference>
<organism evidence="3 4">
    <name type="scientific">Acidicapsa dinghuensis</name>
    <dbReference type="NCBI Taxonomy" id="2218256"/>
    <lineage>
        <taxon>Bacteria</taxon>
        <taxon>Pseudomonadati</taxon>
        <taxon>Acidobacteriota</taxon>
        <taxon>Terriglobia</taxon>
        <taxon>Terriglobales</taxon>
        <taxon>Acidobacteriaceae</taxon>
        <taxon>Acidicapsa</taxon>
    </lineage>
</organism>
<dbReference type="Pfam" id="PF13517">
    <property type="entry name" value="FG-GAP_3"/>
    <property type="match status" value="2"/>
</dbReference>
<dbReference type="InterPro" id="IPR011519">
    <property type="entry name" value="UnbV_ASPIC"/>
</dbReference>
<dbReference type="SUPFAM" id="SSF69318">
    <property type="entry name" value="Integrin alpha N-terminal domain"/>
    <property type="match status" value="1"/>
</dbReference>
<dbReference type="InterPro" id="IPR028994">
    <property type="entry name" value="Integrin_alpha_N"/>
</dbReference>